<dbReference type="PANTHER" id="PTHR37535">
    <property type="entry name" value="FLUG DOMAIN PROTEIN"/>
    <property type="match status" value="1"/>
</dbReference>
<dbReference type="AlphaFoldDB" id="A0A9W9TQS1"/>
<proteinExistence type="predicted"/>
<organism evidence="2 3">
    <name type="scientific">Penicillium citrinum</name>
    <dbReference type="NCBI Taxonomy" id="5077"/>
    <lineage>
        <taxon>Eukaryota</taxon>
        <taxon>Fungi</taxon>
        <taxon>Dikarya</taxon>
        <taxon>Ascomycota</taxon>
        <taxon>Pezizomycotina</taxon>
        <taxon>Eurotiomycetes</taxon>
        <taxon>Eurotiomycetidae</taxon>
        <taxon>Eurotiales</taxon>
        <taxon>Aspergillaceae</taxon>
        <taxon>Penicillium</taxon>
    </lineage>
</organism>
<gene>
    <name evidence="2" type="ORF">N7469_004629</name>
</gene>
<reference evidence="2" key="2">
    <citation type="journal article" date="2023" name="IMA Fungus">
        <title>Comparative genomic study of the Penicillium genus elucidates a diverse pangenome and 15 lateral gene transfer events.</title>
        <authorList>
            <person name="Petersen C."/>
            <person name="Sorensen T."/>
            <person name="Nielsen M.R."/>
            <person name="Sondergaard T.E."/>
            <person name="Sorensen J.L."/>
            <person name="Fitzpatrick D.A."/>
            <person name="Frisvad J.C."/>
            <person name="Nielsen K.L."/>
        </authorList>
    </citation>
    <scope>NUCLEOTIDE SEQUENCE</scope>
    <source>
        <strain evidence="2">IBT 23319</strain>
    </source>
</reference>
<dbReference type="OrthoDB" id="4357582at2759"/>
<name>A0A9W9TQS1_PENCI</name>
<reference evidence="2" key="1">
    <citation type="submission" date="2022-11" db="EMBL/GenBank/DDBJ databases">
        <authorList>
            <person name="Petersen C."/>
        </authorList>
    </citation>
    <scope>NUCLEOTIDE SEQUENCE</scope>
    <source>
        <strain evidence="2">IBT 23319</strain>
    </source>
</reference>
<keyword evidence="3" id="KW-1185">Reference proteome</keyword>
<comment type="caution">
    <text evidence="2">The sequence shown here is derived from an EMBL/GenBank/DDBJ whole genome shotgun (WGS) entry which is preliminary data.</text>
</comment>
<dbReference type="GO" id="GO:0003677">
    <property type="term" value="F:DNA binding"/>
    <property type="evidence" value="ECO:0007669"/>
    <property type="project" value="InterPro"/>
</dbReference>
<evidence type="ECO:0000313" key="2">
    <source>
        <dbReference type="EMBL" id="KAJ5235461.1"/>
    </source>
</evidence>
<evidence type="ECO:0000259" key="1">
    <source>
        <dbReference type="PROSITE" id="PS51702"/>
    </source>
</evidence>
<dbReference type="InterPro" id="IPR003314">
    <property type="entry name" value="Mu-type_HTH"/>
</dbReference>
<accession>A0A9W9TQS1</accession>
<dbReference type="RefSeq" id="XP_056502961.1">
    <property type="nucleotide sequence ID" value="XM_056643549.1"/>
</dbReference>
<dbReference type="InterPro" id="IPR021842">
    <property type="entry name" value="DUF3435"/>
</dbReference>
<dbReference type="Pfam" id="PF11917">
    <property type="entry name" value="DUF3435"/>
    <property type="match status" value="1"/>
</dbReference>
<sequence>MLPEEIQKKLDERTARAASRGFTHEYQNAREQVDNTICYKQLAPATLRNYENTALNWALWRLSRNEAANANFSKEEPDPNPQLLKSFAEDYIATRKKLPSQKSACLNFINFTSRWERETTRSLPGPVKEDVLNYIRQDLTVKYKLATKPRERYMVTAKDIDYLLRGLFGDDWHDYRHERARVQTGSALAIFAGSGSRAGAVVESSDYRDTNECLYYRHLTFNIKWSSKNDEIKRWVTIDPEFLKGKRYKDDRYLPKNWFRETPILGFNFVFWVIVHGVADGAFKGLRTVEDVLAVRPPKGRESYTLEWDEGKKGLSFFRMVTPDGPLPQRALTFSSLRHNFTSLAQRECFKDQLRVHGIRANVANCIDPKASEATRGQALDHQNHDTYIKYQSVLKSLDIQALVYDLEPDYECRNMEQSMAHHRDPNAPMKLDAASIDAFENTDEIKLINKRIHLLTSQISGQPLMHPDLDAERTSLYSKKSKLRLAWKKNFIQDWWDSAYDEYVSGNEFTERDCTSLFQIFRKYLPERARLRDSLFTDASLDSNIGRQCLDDMVKLCTSTERVVYYPGLYPVENCCPVCSQPMSE</sequence>
<evidence type="ECO:0000313" key="3">
    <source>
        <dbReference type="Proteomes" id="UP001147733"/>
    </source>
</evidence>
<protein>
    <recommendedName>
        <fullName evidence="1">HTH Mu-type domain-containing protein</fullName>
    </recommendedName>
</protein>
<dbReference type="PROSITE" id="PS51702">
    <property type="entry name" value="HTH_MU"/>
    <property type="match status" value="1"/>
</dbReference>
<dbReference type="Proteomes" id="UP001147733">
    <property type="component" value="Unassembled WGS sequence"/>
</dbReference>
<dbReference type="GeneID" id="81382716"/>
<feature type="domain" description="HTH Mu-type" evidence="1">
    <location>
        <begin position="1"/>
        <end position="18"/>
    </location>
</feature>
<dbReference type="EMBL" id="JAPQKT010000003">
    <property type="protein sequence ID" value="KAJ5235461.1"/>
    <property type="molecule type" value="Genomic_DNA"/>
</dbReference>
<dbReference type="PANTHER" id="PTHR37535:SF3">
    <property type="entry name" value="FLUG DOMAIN-CONTAINING PROTEIN"/>
    <property type="match status" value="1"/>
</dbReference>